<accession>A0ABS0B7H3</accession>
<dbReference type="EMBL" id="JADLZT010000007">
    <property type="protein sequence ID" value="MBF6024984.1"/>
    <property type="molecule type" value="Genomic_DNA"/>
</dbReference>
<evidence type="ECO:0000259" key="1">
    <source>
        <dbReference type="PROSITE" id="PS51724"/>
    </source>
</evidence>
<evidence type="ECO:0000313" key="2">
    <source>
        <dbReference type="EMBL" id="MBF6024984.1"/>
    </source>
</evidence>
<dbReference type="Gene3D" id="3.30.70.1070">
    <property type="entry name" value="Sporulation related repeat"/>
    <property type="match status" value="1"/>
</dbReference>
<reference evidence="2 3" key="1">
    <citation type="submission" date="2020-11" db="EMBL/GenBank/DDBJ databases">
        <title>Draft Genome Sequence and Secondary Metabolite Biosynthetic Potential of the Lysobacter niastensis Type strain DSM 18481.</title>
        <authorList>
            <person name="Turrini P."/>
            <person name="Artuso I."/>
            <person name="Tescari M."/>
            <person name="Lugli G.A."/>
            <person name="Frangipani E."/>
            <person name="Ventura M."/>
            <person name="Visca P."/>
        </authorList>
    </citation>
    <scope>NUCLEOTIDE SEQUENCE [LARGE SCALE GENOMIC DNA]</scope>
    <source>
        <strain evidence="2 3">DSM 18481</strain>
    </source>
</reference>
<proteinExistence type="predicted"/>
<feature type="domain" description="SPOR" evidence="1">
    <location>
        <begin position="72"/>
        <end position="152"/>
    </location>
</feature>
<organism evidence="2 3">
    <name type="scientific">Lysobacter niastensis</name>
    <dbReference type="NCBI Taxonomy" id="380629"/>
    <lineage>
        <taxon>Bacteria</taxon>
        <taxon>Pseudomonadati</taxon>
        <taxon>Pseudomonadota</taxon>
        <taxon>Gammaproteobacteria</taxon>
        <taxon>Lysobacterales</taxon>
        <taxon>Lysobacteraceae</taxon>
        <taxon>Lysobacter</taxon>
    </lineage>
</organism>
<dbReference type="Proteomes" id="UP001429984">
    <property type="component" value="Unassembled WGS sequence"/>
</dbReference>
<dbReference type="Pfam" id="PF05036">
    <property type="entry name" value="SPOR"/>
    <property type="match status" value="1"/>
</dbReference>
<protein>
    <submittedName>
        <fullName evidence="2">SPOR domain-containing protein</fullName>
    </submittedName>
</protein>
<name>A0ABS0B7H3_9GAMM</name>
<dbReference type="RefSeq" id="WP_194931598.1">
    <property type="nucleotide sequence ID" value="NZ_JADLZT010000007.1"/>
</dbReference>
<dbReference type="PROSITE" id="PS51724">
    <property type="entry name" value="SPOR"/>
    <property type="match status" value="1"/>
</dbReference>
<evidence type="ECO:0000313" key="3">
    <source>
        <dbReference type="Proteomes" id="UP001429984"/>
    </source>
</evidence>
<keyword evidence="3" id="KW-1185">Reference proteome</keyword>
<dbReference type="InterPro" id="IPR036680">
    <property type="entry name" value="SPOR-like_sf"/>
</dbReference>
<gene>
    <name evidence="2" type="ORF">IU514_13210</name>
</gene>
<dbReference type="SUPFAM" id="SSF110997">
    <property type="entry name" value="Sporulation related repeat"/>
    <property type="match status" value="1"/>
</dbReference>
<sequence>MFVRALVILLLVLNLGVAAWWALHSPRPAPAPEALPLGVAKLQLLSEAGPRPRAVVASAPAAPEMPASTEAASSAPMQCFSLGPFADGAAATAARAKLQAQVSRSAVREQKTADSGRGWRVYLPAQPSPSDAQALAQRITAAGFSDLFVVRDGAEANSIALGRYRSEDTARRRAEALIAAGFAAQAEPLGEARTVHWLDVAAGPGFDAAVAQKAAAAAQRHDVACATVP</sequence>
<comment type="caution">
    <text evidence="2">The sequence shown here is derived from an EMBL/GenBank/DDBJ whole genome shotgun (WGS) entry which is preliminary data.</text>
</comment>
<dbReference type="InterPro" id="IPR007730">
    <property type="entry name" value="SPOR-like_dom"/>
</dbReference>